<sequence length="259" mass="30749">MDYLHDGSFEGALTGIYQMFHNRARIETDQLLDAKTYQMNLWCSYEIVVSDRDQAYKVAKSIMDTFGEEGFKVVLYSYLYESSDYGTLLFKFLKRAYKLGGNAITCLSDDAIFNIYKLYRSVVRESHLMLGILRFAQLDKDIFYAQYEPTYDLTGIIAPHFAERLKDQLWVIHDTKRGIGAFYDGQKWFLQPIDAFEQLQFSKEEAKYQELWKRYFDHIAIAERKNPKCQRNFMPQKYWKFLTEKTFVLKPREADTTRN</sequence>
<organism evidence="2 3">
    <name type="scientific">Fusibacter ferrireducens</name>
    <dbReference type="NCBI Taxonomy" id="2785058"/>
    <lineage>
        <taxon>Bacteria</taxon>
        <taxon>Bacillati</taxon>
        <taxon>Bacillota</taxon>
        <taxon>Clostridia</taxon>
        <taxon>Eubacteriales</taxon>
        <taxon>Eubacteriales Family XII. Incertae Sedis</taxon>
        <taxon>Fusibacter</taxon>
    </lineage>
</organism>
<protein>
    <submittedName>
        <fullName evidence="2">TIGR03915 family putative DNA repair protein</fullName>
    </submittedName>
</protein>
<dbReference type="RefSeq" id="WP_194702861.1">
    <property type="nucleotide sequence ID" value="NZ_JADKNH010000010.1"/>
</dbReference>
<dbReference type="Proteomes" id="UP000614200">
    <property type="component" value="Unassembled WGS sequence"/>
</dbReference>
<dbReference type="InterPro" id="IPR025404">
    <property type="entry name" value="DUF4130"/>
</dbReference>
<proteinExistence type="predicted"/>
<dbReference type="Pfam" id="PF13566">
    <property type="entry name" value="DUF4130"/>
    <property type="match status" value="1"/>
</dbReference>
<evidence type="ECO:0000313" key="3">
    <source>
        <dbReference type="Proteomes" id="UP000614200"/>
    </source>
</evidence>
<evidence type="ECO:0000259" key="1">
    <source>
        <dbReference type="Pfam" id="PF13566"/>
    </source>
</evidence>
<accession>A0ABR9ZVX9</accession>
<dbReference type="InterPro" id="IPR023875">
    <property type="entry name" value="DNA_repair_put"/>
</dbReference>
<keyword evidence="3" id="KW-1185">Reference proteome</keyword>
<feature type="domain" description="DUF4130" evidence="1">
    <location>
        <begin position="86"/>
        <end position="244"/>
    </location>
</feature>
<dbReference type="NCBIfam" id="TIGR03915">
    <property type="entry name" value="SAM_7_link_chp"/>
    <property type="match status" value="1"/>
</dbReference>
<comment type="caution">
    <text evidence="2">The sequence shown here is derived from an EMBL/GenBank/DDBJ whole genome shotgun (WGS) entry which is preliminary data.</text>
</comment>
<evidence type="ECO:0000313" key="2">
    <source>
        <dbReference type="EMBL" id="MBF4694617.1"/>
    </source>
</evidence>
<reference evidence="2 3" key="1">
    <citation type="submission" date="2020-11" db="EMBL/GenBank/DDBJ databases">
        <title>Fusibacter basophilias sp. nov.</title>
        <authorList>
            <person name="Qiu D."/>
        </authorList>
    </citation>
    <scope>NUCLEOTIDE SEQUENCE [LARGE SCALE GENOMIC DNA]</scope>
    <source>
        <strain evidence="2 3">Q10-2</strain>
    </source>
</reference>
<dbReference type="EMBL" id="JADKNH010000010">
    <property type="protein sequence ID" value="MBF4694617.1"/>
    <property type="molecule type" value="Genomic_DNA"/>
</dbReference>
<gene>
    <name evidence="2" type="ORF">ISU02_16010</name>
</gene>
<name>A0ABR9ZVX9_9FIRM</name>